<keyword evidence="5" id="KW-0813">Transport</keyword>
<dbReference type="InterPro" id="IPR049783">
    <property type="entry name" value="ABC_perm_TupB-like"/>
</dbReference>
<dbReference type="Gene3D" id="1.10.3720.10">
    <property type="entry name" value="MetI-like"/>
    <property type="match status" value="1"/>
</dbReference>
<feature type="domain" description="ABC transmembrane type-1" evidence="6">
    <location>
        <begin position="26"/>
        <end position="222"/>
    </location>
</feature>
<keyword evidence="3 5" id="KW-1133">Transmembrane helix</keyword>
<evidence type="ECO:0000256" key="1">
    <source>
        <dbReference type="ARBA" id="ARBA00004651"/>
    </source>
</evidence>
<reference evidence="7" key="1">
    <citation type="submission" date="2020-12" db="EMBL/GenBank/DDBJ databases">
        <title>Desulfobium dissulfuricans gen. nov., sp. nov., a novel mesophilic, sulfate-reducing bacterium isolated from a deep-sea hydrothermal vent.</title>
        <authorList>
            <person name="Hashimoto Y."/>
            <person name="Tame A."/>
            <person name="Sawayama S."/>
            <person name="Miyazaki J."/>
            <person name="Takai K."/>
            <person name="Nakagawa S."/>
        </authorList>
    </citation>
    <scope>NUCLEOTIDE SEQUENCE</scope>
    <source>
        <strain evidence="7">GF1</strain>
    </source>
</reference>
<comment type="similarity">
    <text evidence="5">Belongs to the binding-protein-dependent transport system permease family.</text>
</comment>
<feature type="transmembrane region" description="Helical" evidence="5">
    <location>
        <begin position="97"/>
        <end position="123"/>
    </location>
</feature>
<organism evidence="7 8">
    <name type="scientific">Desulfolithobacter dissulfuricans</name>
    <dbReference type="NCBI Taxonomy" id="2795293"/>
    <lineage>
        <taxon>Bacteria</taxon>
        <taxon>Pseudomonadati</taxon>
        <taxon>Thermodesulfobacteriota</taxon>
        <taxon>Desulfobulbia</taxon>
        <taxon>Desulfobulbales</taxon>
        <taxon>Desulfobulbaceae</taxon>
        <taxon>Desulfolithobacter</taxon>
    </lineage>
</organism>
<feature type="transmembrane region" description="Helical" evidence="5">
    <location>
        <begin position="22"/>
        <end position="53"/>
    </location>
</feature>
<proteinExistence type="inferred from homology"/>
<evidence type="ECO:0000259" key="6">
    <source>
        <dbReference type="PROSITE" id="PS50928"/>
    </source>
</evidence>
<accession>A0A915XHS7</accession>
<dbReference type="InterPro" id="IPR035906">
    <property type="entry name" value="MetI-like_sf"/>
</dbReference>
<gene>
    <name evidence="7" type="ORF">GF1_07710</name>
</gene>
<dbReference type="SUPFAM" id="SSF161098">
    <property type="entry name" value="MetI-like"/>
    <property type="match status" value="1"/>
</dbReference>
<dbReference type="EMBL" id="AP024233">
    <property type="protein sequence ID" value="BCO08395.1"/>
    <property type="molecule type" value="Genomic_DNA"/>
</dbReference>
<dbReference type="CDD" id="cd06261">
    <property type="entry name" value="TM_PBP2"/>
    <property type="match status" value="1"/>
</dbReference>
<evidence type="ECO:0000313" key="7">
    <source>
        <dbReference type="EMBL" id="BCO08395.1"/>
    </source>
</evidence>
<dbReference type="GO" id="GO:0005886">
    <property type="term" value="C:plasma membrane"/>
    <property type="evidence" value="ECO:0007669"/>
    <property type="project" value="UniProtKB-SubCell"/>
</dbReference>
<protein>
    <submittedName>
        <fullName evidence="7">ABC transporter permease</fullName>
    </submittedName>
</protein>
<dbReference type="RefSeq" id="WP_267928296.1">
    <property type="nucleotide sequence ID" value="NZ_AP024233.1"/>
</dbReference>
<evidence type="ECO:0000256" key="3">
    <source>
        <dbReference type="ARBA" id="ARBA00022989"/>
    </source>
</evidence>
<dbReference type="KEGG" id="ddu:GF1_07710"/>
<evidence type="ECO:0000256" key="2">
    <source>
        <dbReference type="ARBA" id="ARBA00022692"/>
    </source>
</evidence>
<dbReference type="PANTHER" id="PTHR43632">
    <property type="entry name" value="PERMEASE COMPONENT OF TUNGSTATE ABC TRANSPORTER"/>
    <property type="match status" value="1"/>
</dbReference>
<dbReference type="InterPro" id="IPR000515">
    <property type="entry name" value="MetI-like"/>
</dbReference>
<keyword evidence="8" id="KW-1185">Reference proteome</keyword>
<dbReference type="AlphaFoldDB" id="A0A915XHS7"/>
<dbReference type="NCBIfam" id="NF038017">
    <property type="entry name" value="ABC_perm1"/>
    <property type="match status" value="1"/>
</dbReference>
<keyword evidence="4 5" id="KW-0472">Membrane</keyword>
<evidence type="ECO:0000256" key="4">
    <source>
        <dbReference type="ARBA" id="ARBA00023136"/>
    </source>
</evidence>
<sequence length="231" mass="24156">MTLFTEGFVRALQLLASGDPGVYSAIGATVTVSTWSLAASLVIGVPAGFMLGYCRFPGKRIVRTIVDTLLALPTVFIGLVVYTLLSRSGPLGELNLLFSLSGIAIGQTVLGLPIIIALTASQVETLDQRLYSTLIGLGARPAQVLLATVLEARFGLLAAAVTAYGRILTEVGISMMVGGNIKYHTRTITTAIALETGKGEFITGIALGLVLLAIALVVNGSLSVLKKRWPV</sequence>
<feature type="transmembrane region" description="Helical" evidence="5">
    <location>
        <begin position="201"/>
        <end position="225"/>
    </location>
</feature>
<dbReference type="GO" id="GO:0055085">
    <property type="term" value="P:transmembrane transport"/>
    <property type="evidence" value="ECO:0007669"/>
    <property type="project" value="InterPro"/>
</dbReference>
<comment type="subcellular location">
    <subcellularLocation>
        <location evidence="1 5">Cell membrane</location>
        <topology evidence="1 5">Multi-pass membrane protein</topology>
    </subcellularLocation>
</comment>
<evidence type="ECO:0000313" key="8">
    <source>
        <dbReference type="Proteomes" id="UP001063350"/>
    </source>
</evidence>
<feature type="transmembrane region" description="Helical" evidence="5">
    <location>
        <begin position="65"/>
        <end position="85"/>
    </location>
</feature>
<feature type="transmembrane region" description="Helical" evidence="5">
    <location>
        <begin position="144"/>
        <end position="167"/>
    </location>
</feature>
<dbReference type="PROSITE" id="PS50928">
    <property type="entry name" value="ABC_TM1"/>
    <property type="match status" value="1"/>
</dbReference>
<dbReference type="PANTHER" id="PTHR43632:SF1">
    <property type="entry name" value="PERMEASE COMPONENT OF TUNGSTATE ABC TRANSPORTER"/>
    <property type="match status" value="1"/>
</dbReference>
<dbReference type="Pfam" id="PF00528">
    <property type="entry name" value="BPD_transp_1"/>
    <property type="match status" value="1"/>
</dbReference>
<dbReference type="Proteomes" id="UP001063350">
    <property type="component" value="Chromosome"/>
</dbReference>
<name>A0A915XHS7_9BACT</name>
<evidence type="ECO:0000256" key="5">
    <source>
        <dbReference type="RuleBase" id="RU363032"/>
    </source>
</evidence>
<keyword evidence="2 5" id="KW-0812">Transmembrane</keyword>